<dbReference type="SUPFAM" id="SSF55550">
    <property type="entry name" value="SH2 domain"/>
    <property type="match status" value="1"/>
</dbReference>
<dbReference type="GO" id="GO:0030971">
    <property type="term" value="F:receptor tyrosine kinase binding"/>
    <property type="evidence" value="ECO:0007669"/>
    <property type="project" value="TreeGrafter"/>
</dbReference>
<dbReference type="GO" id="GO:0007167">
    <property type="term" value="P:enzyme-linked receptor protein signaling pathway"/>
    <property type="evidence" value="ECO:0007669"/>
    <property type="project" value="TreeGrafter"/>
</dbReference>
<dbReference type="PROSITE" id="PS50001">
    <property type="entry name" value="SH2"/>
    <property type="match status" value="1"/>
</dbReference>
<dbReference type="InParanoid" id="A0A0D2X1V1"/>
<feature type="compositionally biased region" description="Low complexity" evidence="5">
    <location>
        <begin position="176"/>
        <end position="185"/>
    </location>
</feature>
<dbReference type="InterPro" id="IPR001452">
    <property type="entry name" value="SH3_domain"/>
</dbReference>
<protein>
    <submittedName>
        <fullName evidence="8">Uncharacterized protein</fullName>
    </submittedName>
</protein>
<dbReference type="PRINTS" id="PR00401">
    <property type="entry name" value="SH2DOMAIN"/>
</dbReference>
<dbReference type="Gene3D" id="2.30.30.40">
    <property type="entry name" value="SH3 Domains"/>
    <property type="match status" value="1"/>
</dbReference>
<dbReference type="Gene3D" id="3.30.505.10">
    <property type="entry name" value="SH2 domain"/>
    <property type="match status" value="1"/>
</dbReference>
<dbReference type="PROSITE" id="PS50002">
    <property type="entry name" value="SH3"/>
    <property type="match status" value="1"/>
</dbReference>
<dbReference type="InterPro" id="IPR051184">
    <property type="entry name" value="Tyrosine-phos_adapter"/>
</dbReference>
<feature type="domain" description="SH2" evidence="6">
    <location>
        <begin position="14"/>
        <end position="103"/>
    </location>
</feature>
<dbReference type="Pfam" id="PF00018">
    <property type="entry name" value="SH3_1"/>
    <property type="match status" value="1"/>
</dbReference>
<organism evidence="8 9">
    <name type="scientific">Capsaspora owczarzaki (strain ATCC 30864)</name>
    <dbReference type="NCBI Taxonomy" id="595528"/>
    <lineage>
        <taxon>Eukaryota</taxon>
        <taxon>Filasterea</taxon>
        <taxon>Capsaspora</taxon>
    </lineage>
</organism>
<dbReference type="OrthoDB" id="9204160at2759"/>
<feature type="compositionally biased region" description="Polar residues" evidence="5">
    <location>
        <begin position="217"/>
        <end position="233"/>
    </location>
</feature>
<dbReference type="CDD" id="cd00173">
    <property type="entry name" value="SH2"/>
    <property type="match status" value="1"/>
</dbReference>
<gene>
    <name evidence="8" type="ORF">CAOG_002582</name>
</gene>
<sequence>MSAYYADLHKKHRFYHGPLGRIEAERKLKSIGFFLIRDSSSVAGDLVLSVRERSGIRHFMIKKRNNRFKIGEQGYSFEFPQLIDLVDHFMNKPLNENCLTTPVERENDSRNFVGEATALYNFEGGAADEVRFSMGEILRIIEFSTSDWWLAQSPTGQIGLIPANFVKLQATPPAPAAGSSSNSDAFSAMRARQAKASSPPAVGPAVLPGIALAMKEAQQQQNHNSTFRNQSSPAPAPAQFGRQGSNVSMSSPQQSSAGRAPAPIPGGSSRPPVPPPAQNNNSSHDWYQNRDAVANAFGGSIPQPPPPAFTQHEPPSDDLYQNQSAVLKHLNSDAEPEAPVPAPGGGAPRPSTGAAKPSPGEYVFVFDDDEPARAPPAKTATLPKPAAPASAASGSVLNPQQLDDFLTNQFADLQSELDNVLNDFGDLNM</sequence>
<feature type="compositionally biased region" description="Low complexity" evidence="5">
    <location>
        <begin position="245"/>
        <end position="256"/>
    </location>
</feature>
<feature type="compositionally biased region" description="Low complexity" evidence="5">
    <location>
        <begin position="375"/>
        <end position="393"/>
    </location>
</feature>
<dbReference type="EMBL" id="KE346362">
    <property type="protein sequence ID" value="KJE91449.1"/>
    <property type="molecule type" value="Genomic_DNA"/>
</dbReference>
<reference evidence="9" key="1">
    <citation type="submission" date="2011-02" db="EMBL/GenBank/DDBJ databases">
        <title>The Genome Sequence of Capsaspora owczarzaki ATCC 30864.</title>
        <authorList>
            <person name="Russ C."/>
            <person name="Cuomo C."/>
            <person name="Burger G."/>
            <person name="Gray M.W."/>
            <person name="Holland P.W.H."/>
            <person name="King N."/>
            <person name="Lang F.B.F."/>
            <person name="Roger A.J."/>
            <person name="Ruiz-Trillo I."/>
            <person name="Young S.K."/>
            <person name="Zeng Q."/>
            <person name="Gargeya S."/>
            <person name="Alvarado L."/>
            <person name="Berlin A."/>
            <person name="Chapman S.B."/>
            <person name="Chen Z."/>
            <person name="Freedman E."/>
            <person name="Gellesch M."/>
            <person name="Goldberg J."/>
            <person name="Griggs A."/>
            <person name="Gujja S."/>
            <person name="Heilman E."/>
            <person name="Heiman D."/>
            <person name="Howarth C."/>
            <person name="Mehta T."/>
            <person name="Neiman D."/>
            <person name="Pearson M."/>
            <person name="Roberts A."/>
            <person name="Saif S."/>
            <person name="Shea T."/>
            <person name="Shenoy N."/>
            <person name="Sisk P."/>
            <person name="Stolte C."/>
            <person name="Sykes S."/>
            <person name="White J."/>
            <person name="Yandava C."/>
            <person name="Haas B."/>
            <person name="Nusbaum C."/>
            <person name="Birren B."/>
        </authorList>
    </citation>
    <scope>NUCLEOTIDE SEQUENCE</scope>
    <source>
        <strain evidence="9">ATCC 30864</strain>
    </source>
</reference>
<dbReference type="eggNOG" id="KOG4792">
    <property type="taxonomic scope" value="Eukaryota"/>
</dbReference>
<dbReference type="CDD" id="cd00174">
    <property type="entry name" value="SH3"/>
    <property type="match status" value="1"/>
</dbReference>
<evidence type="ECO:0000256" key="3">
    <source>
        <dbReference type="PROSITE-ProRule" id="PRU00191"/>
    </source>
</evidence>
<dbReference type="GO" id="GO:0016477">
    <property type="term" value="P:cell migration"/>
    <property type="evidence" value="ECO:0007669"/>
    <property type="project" value="TreeGrafter"/>
</dbReference>
<dbReference type="STRING" id="595528.A0A0D2X1V1"/>
<dbReference type="PANTHER" id="PTHR19969:SF5">
    <property type="entry name" value="CRK-LIKE PROTEIN"/>
    <property type="match status" value="1"/>
</dbReference>
<dbReference type="PhylomeDB" id="A0A0D2X1V1"/>
<accession>A0A0D2X1V1</accession>
<dbReference type="PANTHER" id="PTHR19969">
    <property type="entry name" value="SH2-SH3 ADAPTOR PROTEIN-RELATED"/>
    <property type="match status" value="1"/>
</dbReference>
<dbReference type="GO" id="GO:0035591">
    <property type="term" value="F:signaling adaptor activity"/>
    <property type="evidence" value="ECO:0007669"/>
    <property type="project" value="TreeGrafter"/>
</dbReference>
<dbReference type="RefSeq" id="XP_004349332.1">
    <property type="nucleotide sequence ID" value="XM_004349282.2"/>
</dbReference>
<dbReference type="Proteomes" id="UP000008743">
    <property type="component" value="Unassembled WGS sequence"/>
</dbReference>
<feature type="region of interest" description="Disordered" evidence="5">
    <location>
        <begin position="172"/>
        <end position="202"/>
    </location>
</feature>
<dbReference type="OMA" id="NNSSHDW"/>
<dbReference type="InterPro" id="IPR036028">
    <property type="entry name" value="SH3-like_dom_sf"/>
</dbReference>
<evidence type="ECO:0000259" key="6">
    <source>
        <dbReference type="PROSITE" id="PS50001"/>
    </source>
</evidence>
<dbReference type="AlphaFoldDB" id="A0A0D2X1V1"/>
<keyword evidence="1 4" id="KW-0728">SH3 domain</keyword>
<dbReference type="InterPro" id="IPR036860">
    <property type="entry name" value="SH2_dom_sf"/>
</dbReference>
<dbReference type="SMART" id="SM00252">
    <property type="entry name" value="SH2"/>
    <property type="match status" value="1"/>
</dbReference>
<feature type="domain" description="SH3" evidence="7">
    <location>
        <begin position="111"/>
        <end position="171"/>
    </location>
</feature>
<evidence type="ECO:0000256" key="4">
    <source>
        <dbReference type="PROSITE-ProRule" id="PRU00192"/>
    </source>
</evidence>
<dbReference type="SUPFAM" id="SSF50044">
    <property type="entry name" value="SH3-domain"/>
    <property type="match status" value="1"/>
</dbReference>
<dbReference type="SMART" id="SM00326">
    <property type="entry name" value="SH3"/>
    <property type="match status" value="1"/>
</dbReference>
<feature type="region of interest" description="Disordered" evidence="5">
    <location>
        <begin position="334"/>
        <end position="395"/>
    </location>
</feature>
<evidence type="ECO:0000313" key="9">
    <source>
        <dbReference type="Proteomes" id="UP000008743"/>
    </source>
</evidence>
<dbReference type="GO" id="GO:0005737">
    <property type="term" value="C:cytoplasm"/>
    <property type="evidence" value="ECO:0007669"/>
    <property type="project" value="TreeGrafter"/>
</dbReference>
<evidence type="ECO:0000256" key="2">
    <source>
        <dbReference type="ARBA" id="ARBA00022999"/>
    </source>
</evidence>
<evidence type="ECO:0000256" key="1">
    <source>
        <dbReference type="ARBA" id="ARBA00022443"/>
    </source>
</evidence>
<evidence type="ECO:0000313" key="8">
    <source>
        <dbReference type="EMBL" id="KJE91449.1"/>
    </source>
</evidence>
<dbReference type="Pfam" id="PF00017">
    <property type="entry name" value="SH2"/>
    <property type="match status" value="1"/>
</dbReference>
<evidence type="ECO:0000259" key="7">
    <source>
        <dbReference type="PROSITE" id="PS50002"/>
    </source>
</evidence>
<keyword evidence="9" id="KW-1185">Reference proteome</keyword>
<name>A0A0D2X1V1_CAPO3</name>
<proteinExistence type="predicted"/>
<evidence type="ECO:0000256" key="5">
    <source>
        <dbReference type="SAM" id="MobiDB-lite"/>
    </source>
</evidence>
<feature type="region of interest" description="Disordered" evidence="5">
    <location>
        <begin position="216"/>
        <end position="319"/>
    </location>
</feature>
<keyword evidence="2 3" id="KW-0727">SH2 domain</keyword>
<dbReference type="InterPro" id="IPR000980">
    <property type="entry name" value="SH2"/>
</dbReference>
<dbReference type="PRINTS" id="PR00452">
    <property type="entry name" value="SH3DOMAIN"/>
</dbReference>